<dbReference type="OrthoDB" id="16079at2759"/>
<dbReference type="InterPro" id="IPR029063">
    <property type="entry name" value="SAM-dependent_MTases_sf"/>
</dbReference>
<organism evidence="1 2">
    <name type="scientific">Exophiala oligosperma</name>
    <dbReference type="NCBI Taxonomy" id="215243"/>
    <lineage>
        <taxon>Eukaryota</taxon>
        <taxon>Fungi</taxon>
        <taxon>Dikarya</taxon>
        <taxon>Ascomycota</taxon>
        <taxon>Pezizomycotina</taxon>
        <taxon>Eurotiomycetes</taxon>
        <taxon>Chaetothyriomycetidae</taxon>
        <taxon>Chaetothyriales</taxon>
        <taxon>Herpotrichiellaceae</taxon>
        <taxon>Exophiala</taxon>
    </lineage>
</organism>
<sequence length="574" mass="65883">MNRRHLLRHIPRGAKTFVRHLAAPTGPRKRTTRIDIVNPELCDTVLTRLRATLPGPGSCDLIDINPGKGLWSQKLHDLLQPRRHVLVEPNFANYAVSLEPLLTENDSTYRRAAVLEDAFNPNNGLLSEYPTGNALHPNPALLLTVNLSGAQFKTNLYKGSPARKFFSDLYMSLWRIRTDIHRYGLVRVLAWVPDEEKDAYIPRTVGVRRAQAVMLEASHKIQELVGGPANDRPTFFQKWREMEVQDRARVKAMENGVDLRVPDHRRDQLSPTYLLGVFPSPKNIRTGGFISDAAWVTRFLELDDHLREVHPAWHKKASIDNLLKLRIINSEQEEWQSLLKVALTQHKTHMRAVELVKEQRRIDKEWRDLAAAKANSRDAQQQPTEKEFELRNRSENLSASISRLSRTNRLFAEKAIDDYRALDLNPPVMSWNQREAEPILVHDEDFLPKTKHLALLDVTPRVDFLRKISTHDTMVYFGYVERNLWLSWSRTVYDALRTLVHEGVDDFIETIPGIHDPTKGGCYNLSAIRVRSLPAGLVVEIALAYERWPFRRSLVDILMSGEDPQAAYSLSDDD</sequence>
<dbReference type="RefSeq" id="XP_016263684.1">
    <property type="nucleotide sequence ID" value="XM_016405478.1"/>
</dbReference>
<dbReference type="EMBL" id="KN847335">
    <property type="protein sequence ID" value="KIW43468.1"/>
    <property type="molecule type" value="Genomic_DNA"/>
</dbReference>
<gene>
    <name evidence="1" type="ORF">PV06_04567</name>
</gene>
<protein>
    <recommendedName>
        <fullName evidence="3">rRNA adenine N(6)-methyltransferase</fullName>
    </recommendedName>
</protein>
<dbReference type="AlphaFoldDB" id="A0A0D2DKJ8"/>
<evidence type="ECO:0000313" key="1">
    <source>
        <dbReference type="EMBL" id="KIW43468.1"/>
    </source>
</evidence>
<dbReference type="VEuPathDB" id="FungiDB:PV06_04567"/>
<keyword evidence="2" id="KW-1185">Reference proteome</keyword>
<name>A0A0D2DKJ8_9EURO</name>
<dbReference type="SUPFAM" id="SSF53335">
    <property type="entry name" value="S-adenosyl-L-methionine-dependent methyltransferases"/>
    <property type="match status" value="1"/>
</dbReference>
<dbReference type="GeneID" id="27356641"/>
<accession>A0A0D2DKJ8</accession>
<evidence type="ECO:0008006" key="3">
    <source>
        <dbReference type="Google" id="ProtNLM"/>
    </source>
</evidence>
<proteinExistence type="predicted"/>
<dbReference type="Gene3D" id="3.40.50.150">
    <property type="entry name" value="Vaccinia Virus protein VP39"/>
    <property type="match status" value="1"/>
</dbReference>
<dbReference type="HOGENOM" id="CLU_014537_1_0_1"/>
<dbReference type="Proteomes" id="UP000053342">
    <property type="component" value="Unassembled WGS sequence"/>
</dbReference>
<evidence type="ECO:0000313" key="2">
    <source>
        <dbReference type="Proteomes" id="UP000053342"/>
    </source>
</evidence>
<reference evidence="1 2" key="1">
    <citation type="submission" date="2015-01" db="EMBL/GenBank/DDBJ databases">
        <title>The Genome Sequence of Exophiala oligosperma CBS72588.</title>
        <authorList>
            <consortium name="The Broad Institute Genomics Platform"/>
            <person name="Cuomo C."/>
            <person name="de Hoog S."/>
            <person name="Gorbushina A."/>
            <person name="Stielow B."/>
            <person name="Teixiera M."/>
            <person name="Abouelleil A."/>
            <person name="Chapman S.B."/>
            <person name="Priest M."/>
            <person name="Young S.K."/>
            <person name="Wortman J."/>
            <person name="Nusbaum C."/>
            <person name="Birren B."/>
        </authorList>
    </citation>
    <scope>NUCLEOTIDE SEQUENCE [LARGE SCALE GENOMIC DNA]</scope>
    <source>
        <strain evidence="1 2">CBS 72588</strain>
    </source>
</reference>